<name>A0A0B4GCP4_METAF</name>
<dbReference type="VEuPathDB" id="FungiDB:MAN_05688"/>
<dbReference type="InterPro" id="IPR013096">
    <property type="entry name" value="Cupin_2"/>
</dbReference>
<evidence type="ECO:0000259" key="2">
    <source>
        <dbReference type="Pfam" id="PF07883"/>
    </source>
</evidence>
<dbReference type="GO" id="GO:0046872">
    <property type="term" value="F:metal ion binding"/>
    <property type="evidence" value="ECO:0007669"/>
    <property type="project" value="UniProtKB-KW"/>
</dbReference>
<dbReference type="OrthoDB" id="4939143at2759"/>
<evidence type="ECO:0000256" key="1">
    <source>
        <dbReference type="ARBA" id="ARBA00022723"/>
    </source>
</evidence>
<dbReference type="SUPFAM" id="SSF51182">
    <property type="entry name" value="RmlC-like cupins"/>
    <property type="match status" value="1"/>
</dbReference>
<dbReference type="InterPro" id="IPR051610">
    <property type="entry name" value="GPI/OXD"/>
</dbReference>
<accession>A0A0B4GCP4</accession>
<sequence length="128" mass="13700">MSTHVHITRASELDAGIGQTEGMVRKGAIIGKSDRICSLVMTAKPHTSSVIHHHGDQDTIIFASSGHGSLVLDGGSKRQDLAPGDFAFIPAGTEHQEVNDSDEEVTWVVMRTGKTPATVNLEGWQQKA</sequence>
<protein>
    <submittedName>
        <fullName evidence="3">Cupin domain-containing protein</fullName>
    </submittedName>
</protein>
<dbReference type="InterPro" id="IPR011051">
    <property type="entry name" value="RmlC_Cupin_sf"/>
</dbReference>
<dbReference type="HOGENOM" id="CLU_090057_2_1_1"/>
<keyword evidence="1" id="KW-0479">Metal-binding</keyword>
<dbReference type="PANTHER" id="PTHR35848">
    <property type="entry name" value="OXALATE-BINDING PROTEIN"/>
    <property type="match status" value="1"/>
</dbReference>
<organism evidence="3 4">
    <name type="scientific">Metarhizium anisopliae (strain ARSEF 549)</name>
    <dbReference type="NCBI Taxonomy" id="3151832"/>
    <lineage>
        <taxon>Eukaryota</taxon>
        <taxon>Fungi</taxon>
        <taxon>Dikarya</taxon>
        <taxon>Ascomycota</taxon>
        <taxon>Pezizomycotina</taxon>
        <taxon>Sordariomycetes</taxon>
        <taxon>Hypocreomycetidae</taxon>
        <taxon>Hypocreales</taxon>
        <taxon>Clavicipitaceae</taxon>
        <taxon>Metarhizium</taxon>
    </lineage>
</organism>
<evidence type="ECO:0000313" key="4">
    <source>
        <dbReference type="Proteomes" id="UP000031186"/>
    </source>
</evidence>
<reference evidence="3 4" key="1">
    <citation type="journal article" date="2014" name="Proc. Natl. Acad. Sci. U.S.A.">
        <title>Trajectory and genomic determinants of fungal-pathogen speciation and host adaptation.</title>
        <authorList>
            <person name="Hu X."/>
            <person name="Xiao G."/>
            <person name="Zheng P."/>
            <person name="Shang Y."/>
            <person name="Su Y."/>
            <person name="Zhang X."/>
            <person name="Liu X."/>
            <person name="Zhan S."/>
            <person name="St Leger R.J."/>
            <person name="Wang C."/>
        </authorList>
    </citation>
    <scope>NUCLEOTIDE SEQUENCE [LARGE SCALE GENOMIC DNA]</scope>
    <source>
        <strain evidence="3 4">ARSEF 549</strain>
    </source>
</reference>
<dbReference type="Proteomes" id="UP000031186">
    <property type="component" value="Unassembled WGS sequence"/>
</dbReference>
<proteinExistence type="predicted"/>
<dbReference type="Pfam" id="PF07883">
    <property type="entry name" value="Cupin_2"/>
    <property type="match status" value="1"/>
</dbReference>
<feature type="non-terminal residue" evidence="3">
    <location>
        <position position="1"/>
    </location>
</feature>
<gene>
    <name evidence="3" type="ORF">MAN_05688</name>
</gene>
<dbReference type="AlphaFoldDB" id="A0A0B4GCP4"/>
<evidence type="ECO:0000313" key="3">
    <source>
        <dbReference type="EMBL" id="KID66029.1"/>
    </source>
</evidence>
<keyword evidence="4" id="KW-1185">Reference proteome</keyword>
<comment type="caution">
    <text evidence="3">The sequence shown here is derived from an EMBL/GenBank/DDBJ whole genome shotgun (WGS) entry which is preliminary data.</text>
</comment>
<dbReference type="Gene3D" id="2.60.120.10">
    <property type="entry name" value="Jelly Rolls"/>
    <property type="match status" value="1"/>
</dbReference>
<dbReference type="InterPro" id="IPR014710">
    <property type="entry name" value="RmlC-like_jellyroll"/>
</dbReference>
<feature type="domain" description="Cupin type-2" evidence="2">
    <location>
        <begin position="40"/>
        <end position="109"/>
    </location>
</feature>
<dbReference type="EMBL" id="AZNF01000006">
    <property type="protein sequence ID" value="KID66029.1"/>
    <property type="molecule type" value="Genomic_DNA"/>
</dbReference>
<dbReference type="PANTHER" id="PTHR35848:SF6">
    <property type="entry name" value="CUPIN TYPE-2 DOMAIN-CONTAINING PROTEIN"/>
    <property type="match status" value="1"/>
</dbReference>